<dbReference type="EMBL" id="CP007536">
    <property type="protein sequence ID" value="AIC14693.1"/>
    <property type="molecule type" value="Genomic_DNA"/>
</dbReference>
<evidence type="ECO:0000313" key="8">
    <source>
        <dbReference type="Proteomes" id="UP000027093"/>
    </source>
</evidence>
<keyword evidence="3 5" id="KW-0689">Ribosomal protein</keyword>
<dbReference type="Pfam" id="PF00347">
    <property type="entry name" value="Ribosomal_L6"/>
    <property type="match status" value="2"/>
</dbReference>
<dbReference type="FunFam" id="3.90.930.12:FF:000008">
    <property type="entry name" value="50S ribosomal protein L6"/>
    <property type="match status" value="1"/>
</dbReference>
<reference evidence="7 8" key="1">
    <citation type="journal article" date="2014" name="Int. J. Syst. Evol. Microbiol.">
        <title>Nitrososphaera viennensis gen. nov., sp. nov., an aerobic and mesophilic, ammonia-oxidizing archaeon from soil and a member of the archaeal phylum Thaumarchaeota.</title>
        <authorList>
            <person name="Stieglmeier M."/>
            <person name="Klingl A."/>
            <person name="Alves R.J."/>
            <person name="Rittmann S.K."/>
            <person name="Melcher M."/>
            <person name="Leisch N."/>
            <person name="Schleper C."/>
        </authorList>
    </citation>
    <scope>NUCLEOTIDE SEQUENCE [LARGE SCALE GENOMIC DNA]</scope>
    <source>
        <strain evidence="7">EN76</strain>
    </source>
</reference>
<dbReference type="InterPro" id="IPR000702">
    <property type="entry name" value="Ribosomal_uL6-like"/>
</dbReference>
<dbReference type="GO" id="GO:0002181">
    <property type="term" value="P:cytoplasmic translation"/>
    <property type="evidence" value="ECO:0007669"/>
    <property type="project" value="TreeGrafter"/>
</dbReference>
<feature type="domain" description="Large ribosomal subunit protein uL6 alpha-beta" evidence="6">
    <location>
        <begin position="18"/>
        <end position="90"/>
    </location>
</feature>
<dbReference type="GO" id="GO:0022625">
    <property type="term" value="C:cytosolic large ribosomal subunit"/>
    <property type="evidence" value="ECO:0007669"/>
    <property type="project" value="UniProtKB-UniRule"/>
</dbReference>
<dbReference type="PIRSF" id="PIRSF002162">
    <property type="entry name" value="Ribosomal_L6"/>
    <property type="match status" value="1"/>
</dbReference>
<dbReference type="InterPro" id="IPR019907">
    <property type="entry name" value="Ribosomal_uL6_arc"/>
</dbReference>
<keyword evidence="1 5" id="KW-0699">rRNA-binding</keyword>
<keyword evidence="2 5" id="KW-0694">RNA-binding</keyword>
<dbReference type="HAMAP" id="MF_01365_A">
    <property type="entry name" value="Ribosomal_uL6_A"/>
    <property type="match status" value="1"/>
</dbReference>
<dbReference type="Proteomes" id="UP000027093">
    <property type="component" value="Chromosome"/>
</dbReference>
<protein>
    <recommendedName>
        <fullName evidence="5">Large ribosomal subunit protein uL6</fullName>
    </recommendedName>
</protein>
<dbReference type="KEGG" id="nvn:NVIE_004980"/>
<comment type="similarity">
    <text evidence="5">Belongs to the universal ribosomal protein uL6 family.</text>
</comment>
<dbReference type="GO" id="GO:0003735">
    <property type="term" value="F:structural constituent of ribosome"/>
    <property type="evidence" value="ECO:0007669"/>
    <property type="project" value="UniProtKB-UniRule"/>
</dbReference>
<accession>A0A060HGG4</accession>
<evidence type="ECO:0000259" key="6">
    <source>
        <dbReference type="Pfam" id="PF00347"/>
    </source>
</evidence>
<proteinExistence type="inferred from homology"/>
<dbReference type="PANTHER" id="PTHR11655:SF16">
    <property type="entry name" value="60S RIBOSOMAL PROTEIN L9"/>
    <property type="match status" value="1"/>
</dbReference>
<dbReference type="PROSITE" id="PS00700">
    <property type="entry name" value="RIBOSOMAL_L6_2"/>
    <property type="match status" value="1"/>
</dbReference>
<dbReference type="RefSeq" id="WP_227717443.1">
    <property type="nucleotide sequence ID" value="NZ_CP007536.1"/>
</dbReference>
<comment type="subunit">
    <text evidence="5">Part of the 50S ribosomal subunit.</text>
</comment>
<dbReference type="InterPro" id="IPR036789">
    <property type="entry name" value="Ribosomal_uL6-like_a/b-dom_sf"/>
</dbReference>
<keyword evidence="8" id="KW-1185">Reference proteome</keyword>
<sequence length="187" mass="20419">MATSTEQAPAEIMAEVAIPASVKVTKEGSFLAVKGKLGTVKKDFLKLPATVTVEGNKVVIKPYGTRKRDLAVTNTARSIVTSMVKGVEKGYTYKVKIIFAHFPIAVKVKGKEVHVENFFGERSARIARIQGDATKVEVQGEDVVVKGPSLEDVSQTAANIEQSTKIKDKDQRVFLDGLYVYSREEGM</sequence>
<dbReference type="NCBIfam" id="NF004037">
    <property type="entry name" value="PRK05518.1"/>
    <property type="match status" value="1"/>
</dbReference>
<dbReference type="AlphaFoldDB" id="A0A060HGG4"/>
<name>A0A060HGG4_9ARCH</name>
<evidence type="ECO:0000256" key="5">
    <source>
        <dbReference type="HAMAP-Rule" id="MF_01365"/>
    </source>
</evidence>
<dbReference type="InterPro" id="IPR002359">
    <property type="entry name" value="Ribosomal_uL6_CS2"/>
</dbReference>
<organism evidence="7 8">
    <name type="scientific">Nitrososphaera viennensis EN76</name>
    <dbReference type="NCBI Taxonomy" id="926571"/>
    <lineage>
        <taxon>Archaea</taxon>
        <taxon>Nitrososphaerota</taxon>
        <taxon>Nitrososphaeria</taxon>
        <taxon>Nitrososphaerales</taxon>
        <taxon>Nitrososphaeraceae</taxon>
        <taxon>Nitrososphaera</taxon>
    </lineage>
</organism>
<gene>
    <name evidence="7" type="primary">rpl6p</name>
    <name evidence="5" type="synonym">rpl6</name>
    <name evidence="7" type="ORF">NVIE_004980</name>
</gene>
<comment type="function">
    <text evidence="5">This protein binds to the 23S rRNA, and is important in its secondary structure. It is located near the subunit interface in the base of the L7/L12 stalk, and near the tRNA binding site of the peptidyltransferase center.</text>
</comment>
<evidence type="ECO:0000256" key="4">
    <source>
        <dbReference type="ARBA" id="ARBA00023274"/>
    </source>
</evidence>
<dbReference type="GeneID" id="74945759"/>
<evidence type="ECO:0000313" key="7">
    <source>
        <dbReference type="EMBL" id="AIC14693.1"/>
    </source>
</evidence>
<dbReference type="HOGENOM" id="CLU_065464_0_0_2"/>
<dbReference type="Gene3D" id="3.90.930.12">
    <property type="entry name" value="Ribosomal protein L6, alpha-beta domain"/>
    <property type="match status" value="2"/>
</dbReference>
<dbReference type="SUPFAM" id="SSF56053">
    <property type="entry name" value="Ribosomal protein L6"/>
    <property type="match status" value="2"/>
</dbReference>
<keyword evidence="4 5" id="KW-0687">Ribonucleoprotein</keyword>
<dbReference type="InterPro" id="IPR020040">
    <property type="entry name" value="Ribosomal_uL6_a/b-dom"/>
</dbReference>
<evidence type="ECO:0000256" key="3">
    <source>
        <dbReference type="ARBA" id="ARBA00022980"/>
    </source>
</evidence>
<evidence type="ECO:0000256" key="2">
    <source>
        <dbReference type="ARBA" id="ARBA00022884"/>
    </source>
</evidence>
<dbReference type="GO" id="GO:0019843">
    <property type="term" value="F:rRNA binding"/>
    <property type="evidence" value="ECO:0007669"/>
    <property type="project" value="UniProtKB-UniRule"/>
</dbReference>
<dbReference type="PANTHER" id="PTHR11655">
    <property type="entry name" value="60S/50S RIBOSOMAL PROTEIN L6/L9"/>
    <property type="match status" value="1"/>
</dbReference>
<dbReference type="STRING" id="926571.NVIE_004980"/>
<feature type="domain" description="Large ribosomal subunit protein uL6 alpha-beta" evidence="6">
    <location>
        <begin position="102"/>
        <end position="177"/>
    </location>
</feature>
<dbReference type="NCBIfam" id="TIGR03653">
    <property type="entry name" value="uL6_arch"/>
    <property type="match status" value="1"/>
</dbReference>
<evidence type="ECO:0000256" key="1">
    <source>
        <dbReference type="ARBA" id="ARBA00022730"/>
    </source>
</evidence>